<comment type="caution">
    <text evidence="2">The sequence shown here is derived from an EMBL/GenBank/DDBJ whole genome shotgun (WGS) entry which is preliminary data.</text>
</comment>
<proteinExistence type="predicted"/>
<accession>A0A5B7EV36</accession>
<evidence type="ECO:0000313" key="2">
    <source>
        <dbReference type="EMBL" id="MPC36743.1"/>
    </source>
</evidence>
<protein>
    <submittedName>
        <fullName evidence="2">Uncharacterized protein</fullName>
    </submittedName>
</protein>
<evidence type="ECO:0000256" key="1">
    <source>
        <dbReference type="SAM" id="MobiDB-lite"/>
    </source>
</evidence>
<sequence length="63" mass="7188">MQRRTRAFPAAPRYPGVARLPKGYRSLRVALSYNHALTSPRLTSPQLTQPVDQSPSVWPRSIW</sequence>
<dbReference type="EMBL" id="VSRR010003595">
    <property type="protein sequence ID" value="MPC36743.1"/>
    <property type="molecule type" value="Genomic_DNA"/>
</dbReference>
<reference evidence="2 3" key="1">
    <citation type="submission" date="2019-05" db="EMBL/GenBank/DDBJ databases">
        <title>Another draft genome of Portunus trituberculatus and its Hox gene families provides insights of decapod evolution.</title>
        <authorList>
            <person name="Jeong J.-H."/>
            <person name="Song I."/>
            <person name="Kim S."/>
            <person name="Choi T."/>
            <person name="Kim D."/>
            <person name="Ryu S."/>
            <person name="Kim W."/>
        </authorList>
    </citation>
    <scope>NUCLEOTIDE SEQUENCE [LARGE SCALE GENOMIC DNA]</scope>
    <source>
        <tissue evidence="2">Muscle</tissue>
    </source>
</reference>
<evidence type="ECO:0000313" key="3">
    <source>
        <dbReference type="Proteomes" id="UP000324222"/>
    </source>
</evidence>
<dbReference type="Proteomes" id="UP000324222">
    <property type="component" value="Unassembled WGS sequence"/>
</dbReference>
<organism evidence="2 3">
    <name type="scientific">Portunus trituberculatus</name>
    <name type="common">Swimming crab</name>
    <name type="synonym">Neptunus trituberculatus</name>
    <dbReference type="NCBI Taxonomy" id="210409"/>
    <lineage>
        <taxon>Eukaryota</taxon>
        <taxon>Metazoa</taxon>
        <taxon>Ecdysozoa</taxon>
        <taxon>Arthropoda</taxon>
        <taxon>Crustacea</taxon>
        <taxon>Multicrustacea</taxon>
        <taxon>Malacostraca</taxon>
        <taxon>Eumalacostraca</taxon>
        <taxon>Eucarida</taxon>
        <taxon>Decapoda</taxon>
        <taxon>Pleocyemata</taxon>
        <taxon>Brachyura</taxon>
        <taxon>Eubrachyura</taxon>
        <taxon>Portunoidea</taxon>
        <taxon>Portunidae</taxon>
        <taxon>Portuninae</taxon>
        <taxon>Portunus</taxon>
    </lineage>
</organism>
<feature type="compositionally biased region" description="Polar residues" evidence="1">
    <location>
        <begin position="41"/>
        <end position="56"/>
    </location>
</feature>
<dbReference type="AlphaFoldDB" id="A0A5B7EV36"/>
<gene>
    <name evidence="2" type="ORF">E2C01_030211</name>
</gene>
<name>A0A5B7EV36_PORTR</name>
<keyword evidence="3" id="KW-1185">Reference proteome</keyword>
<feature type="region of interest" description="Disordered" evidence="1">
    <location>
        <begin position="41"/>
        <end position="63"/>
    </location>
</feature>